<dbReference type="PANTHER" id="PTHR41533:SF1">
    <property type="entry name" value="L,D-TRANSPEPTIDASE YCBB-RELATED"/>
    <property type="match status" value="1"/>
</dbReference>
<evidence type="ECO:0000256" key="7">
    <source>
        <dbReference type="PROSITE-ProRule" id="PRU01373"/>
    </source>
</evidence>
<dbReference type="SUPFAM" id="SSF47090">
    <property type="entry name" value="PGBD-like"/>
    <property type="match status" value="1"/>
</dbReference>
<dbReference type="Gene3D" id="2.40.440.10">
    <property type="entry name" value="L,D-transpeptidase catalytic domain-like"/>
    <property type="match status" value="1"/>
</dbReference>
<dbReference type="PROSITE" id="PS52029">
    <property type="entry name" value="LD_TPASE"/>
    <property type="match status" value="1"/>
</dbReference>
<feature type="active site" description="Proton donor/acceptor" evidence="7">
    <location>
        <position position="411"/>
    </location>
</feature>
<dbReference type="Pfam" id="PF03734">
    <property type="entry name" value="YkuD"/>
    <property type="match status" value="1"/>
</dbReference>
<evidence type="ECO:0000256" key="6">
    <source>
        <dbReference type="ARBA" id="ARBA00023316"/>
    </source>
</evidence>
<comment type="similarity">
    <text evidence="2">Belongs to the YkuD family.</text>
</comment>
<keyword evidence="3" id="KW-0808">Transferase</keyword>
<dbReference type="InterPro" id="IPR036366">
    <property type="entry name" value="PGBDSf"/>
</dbReference>
<reference evidence="9 10" key="1">
    <citation type="submission" date="2019-02" db="EMBL/GenBank/DDBJ databases">
        <title>Shewanella sp. D4-2 isolated from Dokdo Island.</title>
        <authorList>
            <person name="Baek K."/>
        </authorList>
    </citation>
    <scope>NUCLEOTIDE SEQUENCE [LARGE SCALE GENOMIC DNA]</scope>
    <source>
        <strain evidence="9 10">D4-2</strain>
    </source>
</reference>
<dbReference type="Proteomes" id="UP000291106">
    <property type="component" value="Chromosome"/>
</dbReference>
<dbReference type="GO" id="GO:0004180">
    <property type="term" value="F:carboxypeptidase activity"/>
    <property type="evidence" value="ECO:0007669"/>
    <property type="project" value="UniProtKB-ARBA"/>
</dbReference>
<keyword evidence="10" id="KW-1185">Reference proteome</keyword>
<dbReference type="GO" id="GO:0016740">
    <property type="term" value="F:transferase activity"/>
    <property type="evidence" value="ECO:0007669"/>
    <property type="project" value="UniProtKB-KW"/>
</dbReference>
<dbReference type="UniPathway" id="UPA00219"/>
<dbReference type="PANTHER" id="PTHR41533">
    <property type="entry name" value="L,D-TRANSPEPTIDASE HI_1667-RELATED"/>
    <property type="match status" value="1"/>
</dbReference>
<dbReference type="GO" id="GO:0009252">
    <property type="term" value="P:peptidoglycan biosynthetic process"/>
    <property type="evidence" value="ECO:0007669"/>
    <property type="project" value="UniProtKB-UniPathway"/>
</dbReference>
<dbReference type="InterPro" id="IPR052905">
    <property type="entry name" value="LD-transpeptidase_YkuD-like"/>
</dbReference>
<evidence type="ECO:0000256" key="2">
    <source>
        <dbReference type="ARBA" id="ARBA00005992"/>
    </source>
</evidence>
<dbReference type="OrthoDB" id="9778545at2"/>
<dbReference type="Gene3D" id="1.10.101.10">
    <property type="entry name" value="PGBD-like superfamily/PGBD"/>
    <property type="match status" value="1"/>
</dbReference>
<evidence type="ECO:0000313" key="10">
    <source>
        <dbReference type="Proteomes" id="UP000291106"/>
    </source>
</evidence>
<gene>
    <name evidence="9" type="ORF">EXU30_17645</name>
</gene>
<evidence type="ECO:0000313" key="9">
    <source>
        <dbReference type="EMBL" id="QBF84292.1"/>
    </source>
</evidence>
<feature type="domain" description="L,D-TPase catalytic" evidence="8">
    <location>
        <begin position="279"/>
        <end position="458"/>
    </location>
</feature>
<dbReference type="InterPro" id="IPR036365">
    <property type="entry name" value="PGBD-like_sf"/>
</dbReference>
<dbReference type="CDD" id="cd16913">
    <property type="entry name" value="YkuD_like"/>
    <property type="match status" value="1"/>
</dbReference>
<dbReference type="EMBL" id="CP036200">
    <property type="protein sequence ID" value="QBF84292.1"/>
    <property type="molecule type" value="Genomic_DNA"/>
</dbReference>
<organism evidence="9 10">
    <name type="scientific">Shewanella maritima</name>
    <dbReference type="NCBI Taxonomy" id="2520507"/>
    <lineage>
        <taxon>Bacteria</taxon>
        <taxon>Pseudomonadati</taxon>
        <taxon>Pseudomonadota</taxon>
        <taxon>Gammaproteobacteria</taxon>
        <taxon>Alteromonadales</taxon>
        <taxon>Shewanellaceae</taxon>
        <taxon>Shewanella</taxon>
    </lineage>
</organism>
<feature type="active site" description="Nucleophile" evidence="7">
    <location>
        <position position="430"/>
    </location>
</feature>
<keyword evidence="6 7" id="KW-0961">Cell wall biogenesis/degradation</keyword>
<evidence type="ECO:0000259" key="8">
    <source>
        <dbReference type="PROSITE" id="PS52029"/>
    </source>
</evidence>
<dbReference type="InterPro" id="IPR038063">
    <property type="entry name" value="Transpep_catalytic_dom"/>
</dbReference>
<comment type="pathway">
    <text evidence="1 7">Cell wall biogenesis; peptidoglycan biosynthesis.</text>
</comment>
<evidence type="ECO:0000256" key="1">
    <source>
        <dbReference type="ARBA" id="ARBA00004752"/>
    </source>
</evidence>
<proteinExistence type="inferred from homology"/>
<dbReference type="GO" id="GO:0071555">
    <property type="term" value="P:cell wall organization"/>
    <property type="evidence" value="ECO:0007669"/>
    <property type="project" value="UniProtKB-UniRule"/>
</dbReference>
<evidence type="ECO:0000256" key="4">
    <source>
        <dbReference type="ARBA" id="ARBA00022960"/>
    </source>
</evidence>
<dbReference type="InterPro" id="IPR002477">
    <property type="entry name" value="Peptidoglycan-bd-like"/>
</dbReference>
<dbReference type="AlphaFoldDB" id="A0A411PL89"/>
<accession>A0A411PL89</accession>
<evidence type="ECO:0000256" key="5">
    <source>
        <dbReference type="ARBA" id="ARBA00022984"/>
    </source>
</evidence>
<protein>
    <submittedName>
        <fullName evidence="9">Peptidoglycan-binding protein</fullName>
    </submittedName>
</protein>
<dbReference type="SUPFAM" id="SSF141523">
    <property type="entry name" value="L,D-transpeptidase catalytic domain-like"/>
    <property type="match status" value="1"/>
</dbReference>
<name>A0A411PL89_9GAMM</name>
<dbReference type="KEGG" id="smai:EXU30_17645"/>
<sequence>MKRFVVSLFTAFSFGLTSFCVRLYPRSNLQSQLVANRLIAQVNARASGLKCALTVLFAALAIGLGFASSVNAQSLSERSLTQHVQLLQLAYPSARRAHYLDILQGQSYADKLEFQDEIINDIVSFWSERQVSLPYHQLNFHHVPSTQVIAMAVEPQVEDYLAVQNAIRKLLWLQQQSSWAAIEPGGLLRQGDSHKTIKAITQRLQLLGDLVTEIEAESVYSTELMLGVQQFQARHGLKTDGVIGPKTLYWLNRTPYQKAQLLAQSFIEKTIYLASIGDRYLLVNIPAYKLHLVDNNQLVLTSRVIVGKAYRQTPVFQGEISNIVINPTWTVPRKLLRRDLLPKIRKDGNYVVDEQFDVYDYSGNRVAKEAEQWQQEASGRFPYRLVQRPGKHNALGRYKIHFQNDLNVYLHDTPTPELFNEPQRALSSGCVRVESIQELANWFADNLVEDQRTWQRLQSDYETTQWFSLKQKLPVHFVYWPAWVNDQQVVQYRDDIYRKLVTPVPTKIAQNSLAR</sequence>
<keyword evidence="4 7" id="KW-0133">Cell shape</keyword>
<dbReference type="Pfam" id="PF01471">
    <property type="entry name" value="PG_binding_1"/>
    <property type="match status" value="1"/>
</dbReference>
<evidence type="ECO:0000256" key="3">
    <source>
        <dbReference type="ARBA" id="ARBA00022679"/>
    </source>
</evidence>
<dbReference type="GO" id="GO:0008360">
    <property type="term" value="P:regulation of cell shape"/>
    <property type="evidence" value="ECO:0007669"/>
    <property type="project" value="UniProtKB-UniRule"/>
</dbReference>
<dbReference type="InterPro" id="IPR005490">
    <property type="entry name" value="LD_TPept_cat_dom"/>
</dbReference>
<keyword evidence="5 7" id="KW-0573">Peptidoglycan synthesis</keyword>